<dbReference type="Proteomes" id="UP000000600">
    <property type="component" value="Unassembled WGS sequence"/>
</dbReference>
<dbReference type="RefSeq" id="XP_001457940.1">
    <property type="nucleotide sequence ID" value="XM_001457903.1"/>
</dbReference>
<evidence type="ECO:0000313" key="1">
    <source>
        <dbReference type="EMBL" id="CAK90543.1"/>
    </source>
</evidence>
<dbReference type="GeneID" id="5043720"/>
<dbReference type="AlphaFoldDB" id="A0E5H6"/>
<keyword evidence="2" id="KW-1185">Reference proteome</keyword>
<name>A0E5H6_PARTE</name>
<dbReference type="InParanoid" id="A0E5H6"/>
<protein>
    <submittedName>
        <fullName evidence="1">Uncharacterized protein</fullName>
    </submittedName>
</protein>
<organism evidence="1 2">
    <name type="scientific">Paramecium tetraurelia</name>
    <dbReference type="NCBI Taxonomy" id="5888"/>
    <lineage>
        <taxon>Eukaryota</taxon>
        <taxon>Sar</taxon>
        <taxon>Alveolata</taxon>
        <taxon>Ciliophora</taxon>
        <taxon>Intramacronucleata</taxon>
        <taxon>Oligohymenophorea</taxon>
        <taxon>Peniculida</taxon>
        <taxon>Parameciidae</taxon>
        <taxon>Paramecium</taxon>
    </lineage>
</organism>
<gene>
    <name evidence="1" type="ORF">GSPATT00003404001</name>
</gene>
<proteinExistence type="predicted"/>
<accession>A0E5H6</accession>
<dbReference type="KEGG" id="ptm:GSPATT00003404001"/>
<dbReference type="HOGENOM" id="CLU_2445543_0_0_1"/>
<evidence type="ECO:0000313" key="2">
    <source>
        <dbReference type="Proteomes" id="UP000000600"/>
    </source>
</evidence>
<dbReference type="EMBL" id="CT868660">
    <property type="protein sequence ID" value="CAK90543.1"/>
    <property type="molecule type" value="Genomic_DNA"/>
</dbReference>
<sequence length="90" mass="10964">MKNKYLIVTQYKLSYEVNRKKQLKHHLAKKCFIVHLWIMVDKLNIQQEGIKQINNQQQQDQQITFQNNLNNDHLSELEQFVNSLRRKQNN</sequence>
<reference evidence="1 2" key="1">
    <citation type="journal article" date="2006" name="Nature">
        <title>Global trends of whole-genome duplications revealed by the ciliate Paramecium tetraurelia.</title>
        <authorList>
            <consortium name="Genoscope"/>
            <person name="Aury J.-M."/>
            <person name="Jaillon O."/>
            <person name="Duret L."/>
            <person name="Noel B."/>
            <person name="Jubin C."/>
            <person name="Porcel B.M."/>
            <person name="Segurens B."/>
            <person name="Daubin V."/>
            <person name="Anthouard V."/>
            <person name="Aiach N."/>
            <person name="Arnaiz O."/>
            <person name="Billaut A."/>
            <person name="Beisson J."/>
            <person name="Blanc I."/>
            <person name="Bouhouche K."/>
            <person name="Camara F."/>
            <person name="Duharcourt S."/>
            <person name="Guigo R."/>
            <person name="Gogendeau D."/>
            <person name="Katinka M."/>
            <person name="Keller A.-M."/>
            <person name="Kissmehl R."/>
            <person name="Klotz C."/>
            <person name="Koll F."/>
            <person name="Le Moue A."/>
            <person name="Lepere C."/>
            <person name="Malinsky S."/>
            <person name="Nowacki M."/>
            <person name="Nowak J.K."/>
            <person name="Plattner H."/>
            <person name="Poulain J."/>
            <person name="Ruiz F."/>
            <person name="Serrano V."/>
            <person name="Zagulski M."/>
            <person name="Dessen P."/>
            <person name="Betermier M."/>
            <person name="Weissenbach J."/>
            <person name="Scarpelli C."/>
            <person name="Schachter V."/>
            <person name="Sperling L."/>
            <person name="Meyer E."/>
            <person name="Cohen J."/>
            <person name="Wincker P."/>
        </authorList>
    </citation>
    <scope>NUCLEOTIDE SEQUENCE [LARGE SCALE GENOMIC DNA]</scope>
    <source>
        <strain evidence="1 2">Stock d4-2</strain>
    </source>
</reference>